<keyword evidence="4" id="KW-0479">Metal-binding</keyword>
<evidence type="ECO:0000256" key="4">
    <source>
        <dbReference type="ARBA" id="ARBA00022723"/>
    </source>
</evidence>
<evidence type="ECO:0000256" key="3">
    <source>
        <dbReference type="ARBA" id="ARBA00022695"/>
    </source>
</evidence>
<dbReference type="GO" id="GO:0046872">
    <property type="term" value="F:metal ion binding"/>
    <property type="evidence" value="ECO:0007669"/>
    <property type="project" value="UniProtKB-KW"/>
</dbReference>
<reference evidence="10" key="1">
    <citation type="submission" date="2018-05" db="EMBL/GenBank/DDBJ databases">
        <title>Genome Sequencing of selected type strains of the family Eggerthellaceae.</title>
        <authorList>
            <person name="Danylec N."/>
            <person name="Stoll D.A."/>
            <person name="Doetsch A."/>
            <person name="Huch M."/>
        </authorList>
    </citation>
    <scope>NUCLEOTIDE SEQUENCE [LARGE SCALE GENOMIC DNA]</scope>
    <source>
        <strain evidence="10">DSM 24851</strain>
    </source>
</reference>
<dbReference type="PANTHER" id="PTHR33571:SF14">
    <property type="entry name" value="PROTEIN ADENYLYLTRANSFERASE MJ0435-RELATED"/>
    <property type="match status" value="1"/>
</dbReference>
<dbReference type="GO" id="GO:0016779">
    <property type="term" value="F:nucleotidyltransferase activity"/>
    <property type="evidence" value="ECO:0007669"/>
    <property type="project" value="UniProtKB-KW"/>
</dbReference>
<feature type="domain" description="Polymerase beta nucleotidyltransferase" evidence="8">
    <location>
        <begin position="72"/>
        <end position="154"/>
    </location>
</feature>
<keyword evidence="6" id="KW-0067">ATP-binding</keyword>
<dbReference type="InterPro" id="IPR043519">
    <property type="entry name" value="NT_sf"/>
</dbReference>
<evidence type="ECO:0000256" key="1">
    <source>
        <dbReference type="ARBA" id="ARBA00001946"/>
    </source>
</evidence>
<evidence type="ECO:0000256" key="7">
    <source>
        <dbReference type="ARBA" id="ARBA00022842"/>
    </source>
</evidence>
<keyword evidence="3" id="KW-0548">Nucleotidyltransferase</keyword>
<dbReference type="PANTHER" id="PTHR33571">
    <property type="entry name" value="SSL8005 PROTEIN"/>
    <property type="match status" value="1"/>
</dbReference>
<evidence type="ECO:0000313" key="9">
    <source>
        <dbReference type="EMBL" id="RNL41909.1"/>
    </source>
</evidence>
<name>A0A3N0B5A8_9ACTN</name>
<comment type="cofactor">
    <cofactor evidence="1">
        <name>Mg(2+)</name>
        <dbReference type="ChEBI" id="CHEBI:18420"/>
    </cofactor>
</comment>
<evidence type="ECO:0000256" key="2">
    <source>
        <dbReference type="ARBA" id="ARBA00022679"/>
    </source>
</evidence>
<evidence type="ECO:0000256" key="5">
    <source>
        <dbReference type="ARBA" id="ARBA00022741"/>
    </source>
</evidence>
<evidence type="ECO:0000256" key="6">
    <source>
        <dbReference type="ARBA" id="ARBA00022840"/>
    </source>
</evidence>
<sequence length="156" mass="17498">MSQAISIYLREDVIRRLDAAVERCAAQDRAQGLEGRQVTSRSKLIERIIERYLDGEDPKFGMKEIQYHVIDLAKEYGAAKVSLFGSYARGEATDSSDVDILLEKGDIRGMQVLDFQDELSKRLGHSVDVVTTAGASERFLQKIRKDEVVLYAASRA</sequence>
<dbReference type="AlphaFoldDB" id="A0A3N0B5A8"/>
<dbReference type="InterPro" id="IPR052038">
    <property type="entry name" value="Type-VII_TA_antitoxin"/>
</dbReference>
<keyword evidence="2" id="KW-0808">Transferase</keyword>
<proteinExistence type="predicted"/>
<dbReference type="Pfam" id="PF18765">
    <property type="entry name" value="Polbeta"/>
    <property type="match status" value="1"/>
</dbReference>
<dbReference type="EMBL" id="QIBX01000001">
    <property type="protein sequence ID" value="RNL41909.1"/>
    <property type="molecule type" value="Genomic_DNA"/>
</dbReference>
<dbReference type="RefSeq" id="WP_123207772.1">
    <property type="nucleotide sequence ID" value="NZ_JBHTHO010000004.1"/>
</dbReference>
<keyword evidence="10" id="KW-1185">Reference proteome</keyword>
<protein>
    <recommendedName>
        <fullName evidence="8">Polymerase beta nucleotidyltransferase domain-containing protein</fullName>
    </recommendedName>
</protein>
<dbReference type="Gene3D" id="3.30.460.10">
    <property type="entry name" value="Beta Polymerase, domain 2"/>
    <property type="match status" value="1"/>
</dbReference>
<keyword evidence="7" id="KW-0460">Magnesium</keyword>
<dbReference type="GO" id="GO:0005524">
    <property type="term" value="F:ATP binding"/>
    <property type="evidence" value="ECO:0007669"/>
    <property type="project" value="UniProtKB-KW"/>
</dbReference>
<dbReference type="CDD" id="cd05403">
    <property type="entry name" value="NT_KNTase_like"/>
    <property type="match status" value="1"/>
</dbReference>
<dbReference type="SUPFAM" id="SSF81301">
    <property type="entry name" value="Nucleotidyltransferase"/>
    <property type="match status" value="1"/>
</dbReference>
<gene>
    <name evidence="9" type="ORF">DMP06_00395</name>
</gene>
<evidence type="ECO:0000259" key="8">
    <source>
        <dbReference type="Pfam" id="PF18765"/>
    </source>
</evidence>
<comment type="caution">
    <text evidence="9">The sequence shown here is derived from an EMBL/GenBank/DDBJ whole genome shotgun (WGS) entry which is preliminary data.</text>
</comment>
<dbReference type="Proteomes" id="UP000269591">
    <property type="component" value="Unassembled WGS sequence"/>
</dbReference>
<accession>A0A3N0B5A8</accession>
<evidence type="ECO:0000313" key="10">
    <source>
        <dbReference type="Proteomes" id="UP000269591"/>
    </source>
</evidence>
<organism evidence="9 10">
    <name type="scientific">Slackia equolifaciens</name>
    <dbReference type="NCBI Taxonomy" id="498718"/>
    <lineage>
        <taxon>Bacteria</taxon>
        <taxon>Bacillati</taxon>
        <taxon>Actinomycetota</taxon>
        <taxon>Coriobacteriia</taxon>
        <taxon>Eggerthellales</taxon>
        <taxon>Eggerthellaceae</taxon>
        <taxon>Slackia</taxon>
    </lineage>
</organism>
<keyword evidence="5" id="KW-0547">Nucleotide-binding</keyword>
<dbReference type="OrthoDB" id="9809668at2"/>
<dbReference type="InterPro" id="IPR041633">
    <property type="entry name" value="Polbeta"/>
</dbReference>